<gene>
    <name evidence="5" type="ORF">GCM10010918_12110</name>
</gene>
<evidence type="ECO:0000313" key="6">
    <source>
        <dbReference type="Proteomes" id="UP000600247"/>
    </source>
</evidence>
<comment type="caution">
    <text evidence="5">The sequence shown here is derived from an EMBL/GenBank/DDBJ whole genome shotgun (WGS) entry which is preliminary data.</text>
</comment>
<dbReference type="AlphaFoldDB" id="A0A917GXN2"/>
<keyword evidence="2" id="KW-0238">DNA-binding</keyword>
<organism evidence="5 6">
    <name type="scientific">Paenibacillus radicis</name>
    <name type="common">ex Gao et al. 2016</name>
    <dbReference type="NCBI Taxonomy" id="1737354"/>
    <lineage>
        <taxon>Bacteria</taxon>
        <taxon>Bacillati</taxon>
        <taxon>Bacillota</taxon>
        <taxon>Bacilli</taxon>
        <taxon>Bacillales</taxon>
        <taxon>Paenibacillaceae</taxon>
        <taxon>Paenibacillus</taxon>
    </lineage>
</organism>
<keyword evidence="6" id="KW-1185">Reference proteome</keyword>
<dbReference type="PROSITE" id="PS01124">
    <property type="entry name" value="HTH_ARAC_FAMILY_2"/>
    <property type="match status" value="1"/>
</dbReference>
<dbReference type="PRINTS" id="PR00032">
    <property type="entry name" value="HTHARAC"/>
</dbReference>
<dbReference type="EMBL" id="BMHY01000002">
    <property type="protein sequence ID" value="GGG60421.1"/>
    <property type="molecule type" value="Genomic_DNA"/>
</dbReference>
<protein>
    <recommendedName>
        <fullName evidence="4">HTH araC/xylS-type domain-containing protein</fullName>
    </recommendedName>
</protein>
<evidence type="ECO:0000256" key="2">
    <source>
        <dbReference type="ARBA" id="ARBA00023125"/>
    </source>
</evidence>
<dbReference type="Proteomes" id="UP000600247">
    <property type="component" value="Unassembled WGS sequence"/>
</dbReference>
<dbReference type="SUPFAM" id="SSF46689">
    <property type="entry name" value="Homeodomain-like"/>
    <property type="match status" value="2"/>
</dbReference>
<dbReference type="SMART" id="SM00342">
    <property type="entry name" value="HTH_ARAC"/>
    <property type="match status" value="1"/>
</dbReference>
<dbReference type="InterPro" id="IPR018060">
    <property type="entry name" value="HTH_AraC"/>
</dbReference>
<evidence type="ECO:0000256" key="1">
    <source>
        <dbReference type="ARBA" id="ARBA00023015"/>
    </source>
</evidence>
<dbReference type="PANTHER" id="PTHR43280:SF2">
    <property type="entry name" value="HTH-TYPE TRANSCRIPTIONAL REGULATOR EXSA"/>
    <property type="match status" value="1"/>
</dbReference>
<evidence type="ECO:0000256" key="3">
    <source>
        <dbReference type="ARBA" id="ARBA00023163"/>
    </source>
</evidence>
<reference evidence="5 6" key="1">
    <citation type="journal article" date="2014" name="Int. J. Syst. Evol. Microbiol.">
        <title>Complete genome sequence of Corynebacterium casei LMG S-19264T (=DSM 44701T), isolated from a smear-ripened cheese.</title>
        <authorList>
            <consortium name="US DOE Joint Genome Institute (JGI-PGF)"/>
            <person name="Walter F."/>
            <person name="Albersmeier A."/>
            <person name="Kalinowski J."/>
            <person name="Ruckert C."/>
        </authorList>
    </citation>
    <scope>NUCLEOTIDE SEQUENCE [LARGE SCALE GENOMIC DNA]</scope>
    <source>
        <strain evidence="5 6">CGMCC 1.15286</strain>
    </source>
</reference>
<keyword evidence="1" id="KW-0805">Transcription regulation</keyword>
<name>A0A917GXN2_9BACL</name>
<dbReference type="SUPFAM" id="SSF51215">
    <property type="entry name" value="Regulatory protein AraC"/>
    <property type="match status" value="1"/>
</dbReference>
<dbReference type="RefSeq" id="WP_188888061.1">
    <property type="nucleotide sequence ID" value="NZ_BMHY01000002.1"/>
</dbReference>
<dbReference type="Gene3D" id="1.10.10.60">
    <property type="entry name" value="Homeodomain-like"/>
    <property type="match status" value="2"/>
</dbReference>
<dbReference type="InterPro" id="IPR003313">
    <property type="entry name" value="AraC-bd"/>
</dbReference>
<dbReference type="InterPro" id="IPR009057">
    <property type="entry name" value="Homeodomain-like_sf"/>
</dbReference>
<dbReference type="Pfam" id="PF02311">
    <property type="entry name" value="AraC_binding"/>
    <property type="match status" value="1"/>
</dbReference>
<proteinExistence type="predicted"/>
<dbReference type="InterPro" id="IPR037923">
    <property type="entry name" value="HTH-like"/>
</dbReference>
<accession>A0A917GXN2</accession>
<dbReference type="InterPro" id="IPR014710">
    <property type="entry name" value="RmlC-like_jellyroll"/>
</dbReference>
<dbReference type="InterPro" id="IPR020449">
    <property type="entry name" value="Tscrpt_reg_AraC-type_HTH"/>
</dbReference>
<dbReference type="Gene3D" id="2.60.120.10">
    <property type="entry name" value="Jelly Rolls"/>
    <property type="match status" value="1"/>
</dbReference>
<evidence type="ECO:0000259" key="4">
    <source>
        <dbReference type="PROSITE" id="PS01124"/>
    </source>
</evidence>
<feature type="domain" description="HTH araC/xylS-type" evidence="4">
    <location>
        <begin position="189"/>
        <end position="287"/>
    </location>
</feature>
<keyword evidence="3" id="KW-0804">Transcription</keyword>
<dbReference type="GO" id="GO:0043565">
    <property type="term" value="F:sequence-specific DNA binding"/>
    <property type="evidence" value="ECO:0007669"/>
    <property type="project" value="InterPro"/>
</dbReference>
<dbReference type="PANTHER" id="PTHR43280">
    <property type="entry name" value="ARAC-FAMILY TRANSCRIPTIONAL REGULATOR"/>
    <property type="match status" value="1"/>
</dbReference>
<dbReference type="Pfam" id="PF12833">
    <property type="entry name" value="HTH_18"/>
    <property type="match status" value="1"/>
</dbReference>
<dbReference type="GO" id="GO:0003700">
    <property type="term" value="F:DNA-binding transcription factor activity"/>
    <property type="evidence" value="ECO:0007669"/>
    <property type="project" value="InterPro"/>
</dbReference>
<sequence>MSRLVNPVPQLVEHNYLFLNRHETREGYMEIINAHQGIEMVLVLEGHGQLILEQKVHAIGPGTLIFIQPYQLHHFKMEPPYVRTPIIFDPYLFDRYAAMFPALHAFFQRIWKGKMERQVFSLNEEELLRFDSLSGQFEQRLAEVAEYERQEELLLFLLDFMRSLRKMYERAERHRQSEVVDKREGRHIEHMMSWIEEHYHEEFSLEKLAESLHVSPFYASHLFSEETGCTLSQYIIARRLRESCLLLAVTDRPVVQIGKLTGFNSSAYFCKTFKKKMGLSPQAFRKRSRQV</sequence>
<evidence type="ECO:0000313" key="5">
    <source>
        <dbReference type="EMBL" id="GGG60421.1"/>
    </source>
</evidence>